<accession>B6AHB6</accession>
<dbReference type="Proteomes" id="UP000001460">
    <property type="component" value="Unassembled WGS sequence"/>
</dbReference>
<name>B6AHB6_CRYMR</name>
<evidence type="ECO:0000313" key="2">
    <source>
        <dbReference type="Proteomes" id="UP000001460"/>
    </source>
</evidence>
<dbReference type="eggNOG" id="ENOG502SENY">
    <property type="taxonomic scope" value="Eukaryota"/>
</dbReference>
<dbReference type="VEuPathDB" id="CryptoDB:CMU_005340"/>
<reference evidence="1" key="1">
    <citation type="submission" date="2008-06" db="EMBL/GenBank/DDBJ databases">
        <authorList>
            <person name="Lorenzi H."/>
            <person name="Inman J."/>
            <person name="Miller J."/>
            <person name="Schobel S."/>
            <person name="Amedeo P."/>
            <person name="Caler E.V."/>
            <person name="da Silva J."/>
        </authorList>
    </citation>
    <scope>NUCLEOTIDE SEQUENCE [LARGE SCALE GENOMIC DNA]</scope>
    <source>
        <strain evidence="1">RN66</strain>
    </source>
</reference>
<dbReference type="RefSeq" id="XP_002141960.1">
    <property type="nucleotide sequence ID" value="XM_002141924.1"/>
</dbReference>
<dbReference type="AlphaFoldDB" id="B6AHB6"/>
<protein>
    <submittedName>
        <fullName evidence="1">Uncharacterized protein</fullName>
    </submittedName>
</protein>
<sequence>MSGELAKRCCKIISQVKSILDEQKEPLLEDYEVFRNDLFKKNYIRYIKNDNIIGSKPIKNNYLLDKEPILKDLNLKDIEYRHYEKEVNLIWIGNNQKENPKINEVLNSDIEYIYIDSYTSTFIKDKSDICYISLQKKLPSDSIVGIKIGPHMCKASISDNIIEFIIPLLSIGYHYIEIFINGVKIPIRIGDDDISDLKDKIPINIKPAKFIRNKHLIANKVTIPSGVMGRAPLPEIDIDEEVEELVRSHKPRISASIIAKKRILRKYFDNTYSKVVNQPRSDIGDLRGLDPSFKAAVCRDFRRKLINKTLTPKYNHVNNIMEDFLSRLDFGISNTIIPFHKKLDLWNISIKDKCDVIIDQYHQQIFSEASNEKSIYIFTKRISSLEPYNIFVFSCISDNQITCTIPTLRRFICNIQECNDARLWTYIGECVLCKNQIAQTIEQISLPCPIPCIMKSDICNNLTETGIQIASNVYIYYESWPNKLLPISNIHDMYCIAICINSHIFYTTRGVTEQVLSFIISWLKQVPTKFE</sequence>
<keyword evidence="2" id="KW-1185">Reference proteome</keyword>
<organism evidence="1 2">
    <name type="scientific">Cryptosporidium muris (strain RN66)</name>
    <dbReference type="NCBI Taxonomy" id="441375"/>
    <lineage>
        <taxon>Eukaryota</taxon>
        <taxon>Sar</taxon>
        <taxon>Alveolata</taxon>
        <taxon>Apicomplexa</taxon>
        <taxon>Conoidasida</taxon>
        <taxon>Coccidia</taxon>
        <taxon>Eucoccidiorida</taxon>
        <taxon>Eimeriorina</taxon>
        <taxon>Cryptosporidiidae</taxon>
        <taxon>Cryptosporidium</taxon>
    </lineage>
</organism>
<dbReference type="GeneID" id="6997160"/>
<evidence type="ECO:0000313" key="1">
    <source>
        <dbReference type="EMBL" id="EEA07611.1"/>
    </source>
</evidence>
<dbReference type="EMBL" id="DS989734">
    <property type="protein sequence ID" value="EEA07611.1"/>
    <property type="molecule type" value="Genomic_DNA"/>
</dbReference>
<dbReference type="OrthoDB" id="340164at2759"/>
<proteinExistence type="predicted"/>
<gene>
    <name evidence="1" type="ORF">CMU_005340</name>
</gene>